<keyword evidence="3" id="KW-0732">Signal</keyword>
<evidence type="ECO:0000256" key="1">
    <source>
        <dbReference type="ARBA" id="ARBA00022722"/>
    </source>
</evidence>
<feature type="chain" id="PRO_5015660490" evidence="3">
    <location>
        <begin position="27"/>
        <end position="124"/>
    </location>
</feature>
<dbReference type="InterPro" id="IPR000026">
    <property type="entry name" value="N1-like"/>
</dbReference>
<name>A0A2T4IG88_9RHOO</name>
<dbReference type="GO" id="GO:0004521">
    <property type="term" value="F:RNA endonuclease activity"/>
    <property type="evidence" value="ECO:0007669"/>
    <property type="project" value="InterPro"/>
</dbReference>
<protein>
    <submittedName>
        <fullName evidence="4">Ribonuclease</fullName>
    </submittedName>
</protein>
<dbReference type="GO" id="GO:0016787">
    <property type="term" value="F:hydrolase activity"/>
    <property type="evidence" value="ECO:0007669"/>
    <property type="project" value="UniProtKB-KW"/>
</dbReference>
<dbReference type="RefSeq" id="WP_107493189.1">
    <property type="nucleotide sequence ID" value="NZ_PZKC01000005.1"/>
</dbReference>
<dbReference type="OrthoDB" id="5326845at2"/>
<dbReference type="Pfam" id="PF00545">
    <property type="entry name" value="Ribonuclease"/>
    <property type="match status" value="1"/>
</dbReference>
<feature type="signal peptide" evidence="3">
    <location>
        <begin position="1"/>
        <end position="26"/>
    </location>
</feature>
<dbReference type="Proteomes" id="UP000241193">
    <property type="component" value="Unassembled WGS sequence"/>
</dbReference>
<comment type="caution">
    <text evidence="4">The sequence shown here is derived from an EMBL/GenBank/DDBJ whole genome shotgun (WGS) entry which is preliminary data.</text>
</comment>
<dbReference type="GO" id="GO:0003723">
    <property type="term" value="F:RNA binding"/>
    <property type="evidence" value="ECO:0007669"/>
    <property type="project" value="InterPro"/>
</dbReference>
<evidence type="ECO:0000313" key="5">
    <source>
        <dbReference type="Proteomes" id="UP000241193"/>
    </source>
</evidence>
<evidence type="ECO:0000313" key="4">
    <source>
        <dbReference type="EMBL" id="PTD96788.1"/>
    </source>
</evidence>
<gene>
    <name evidence="4" type="ORF">C8261_08240</name>
</gene>
<keyword evidence="5" id="KW-1185">Reference proteome</keyword>
<dbReference type="AlphaFoldDB" id="A0A2T4IG88"/>
<evidence type="ECO:0000256" key="3">
    <source>
        <dbReference type="SAM" id="SignalP"/>
    </source>
</evidence>
<keyword evidence="2" id="KW-0378">Hydrolase</keyword>
<dbReference type="Gene3D" id="3.10.450.30">
    <property type="entry name" value="Microbial ribonucleases"/>
    <property type="match status" value="1"/>
</dbReference>
<reference evidence="4 5" key="2">
    <citation type="submission" date="2018-04" db="EMBL/GenBank/DDBJ databases">
        <title>Thauera lacus sp. nov., isolated from an saline lake in Inner Mongolia, China.</title>
        <authorList>
            <person name="Liang Q.-Y."/>
        </authorList>
    </citation>
    <scope>NUCLEOTIDE SEQUENCE [LARGE SCALE GENOMIC DNA]</scope>
    <source>
        <strain evidence="4 5">D20</strain>
    </source>
</reference>
<evidence type="ECO:0000256" key="2">
    <source>
        <dbReference type="ARBA" id="ARBA00022801"/>
    </source>
</evidence>
<accession>A0A2T4IG88</accession>
<dbReference type="EMBL" id="PZKC01000005">
    <property type="protein sequence ID" value="PTD96788.1"/>
    <property type="molecule type" value="Genomic_DNA"/>
</dbReference>
<dbReference type="InterPro" id="IPR016191">
    <property type="entry name" value="Ribonuclease/ribotoxin"/>
</dbReference>
<keyword evidence="1" id="KW-0540">Nuclease</keyword>
<dbReference type="SUPFAM" id="SSF53933">
    <property type="entry name" value="Microbial ribonucleases"/>
    <property type="match status" value="1"/>
</dbReference>
<proteinExistence type="predicted"/>
<organism evidence="4 5">
    <name type="scientific">Pseudothauera lacus</name>
    <dbReference type="NCBI Taxonomy" id="2136175"/>
    <lineage>
        <taxon>Bacteria</taxon>
        <taxon>Pseudomonadati</taxon>
        <taxon>Pseudomonadota</taxon>
        <taxon>Betaproteobacteria</taxon>
        <taxon>Rhodocyclales</taxon>
        <taxon>Zoogloeaceae</taxon>
        <taxon>Pseudothauera</taxon>
    </lineage>
</organism>
<reference evidence="4 5" key="1">
    <citation type="submission" date="2018-03" db="EMBL/GenBank/DDBJ databases">
        <authorList>
            <person name="Keele B.F."/>
        </authorList>
    </citation>
    <scope>NUCLEOTIDE SEQUENCE [LARGE SCALE GENOMIC DNA]</scope>
    <source>
        <strain evidence="4 5">D20</strain>
    </source>
</reference>
<sequence length="124" mass="13678">MMRDRLAALLRPAVLALLGAALLACAPADDGGIAASRLPAEAHATLALIDAGGPFPYRQDGTTFHNREGLLPAQPRGYYREYTVDTPGARNRGARRIVTGGRPPEVYYWTADHYRSFQRIDRKR</sequence>
<dbReference type="PROSITE" id="PS51257">
    <property type="entry name" value="PROKAR_LIPOPROTEIN"/>
    <property type="match status" value="1"/>
</dbReference>